<comment type="caution">
    <text evidence="1">The sequence shown here is derived from an EMBL/GenBank/DDBJ whole genome shotgun (WGS) entry which is preliminary data.</text>
</comment>
<dbReference type="EMBL" id="JAUFRC010000003">
    <property type="protein sequence ID" value="MDN3714028.1"/>
    <property type="molecule type" value="Genomic_DNA"/>
</dbReference>
<proteinExistence type="predicted"/>
<name>A0ABT8DB47_9RHOB</name>
<evidence type="ECO:0000313" key="1">
    <source>
        <dbReference type="EMBL" id="MDN3714028.1"/>
    </source>
</evidence>
<dbReference type="Proteomes" id="UP001243846">
    <property type="component" value="Unassembled WGS sequence"/>
</dbReference>
<reference evidence="2" key="1">
    <citation type="journal article" date="2019" name="Int. J. Syst. Evol. Microbiol.">
        <title>The Global Catalogue of Microorganisms (GCM) 10K type strain sequencing project: providing services to taxonomists for standard genome sequencing and annotation.</title>
        <authorList>
            <consortium name="The Broad Institute Genomics Platform"/>
            <consortium name="The Broad Institute Genome Sequencing Center for Infectious Disease"/>
            <person name="Wu L."/>
            <person name="Ma J."/>
        </authorList>
    </citation>
    <scope>NUCLEOTIDE SEQUENCE [LARGE SCALE GENOMIC DNA]</scope>
    <source>
        <strain evidence="2">CECT 8482</strain>
    </source>
</reference>
<gene>
    <name evidence="1" type="ORF">QWZ10_23665</name>
</gene>
<keyword evidence="2" id="KW-1185">Reference proteome</keyword>
<evidence type="ECO:0000313" key="2">
    <source>
        <dbReference type="Proteomes" id="UP001243846"/>
    </source>
</evidence>
<accession>A0ABT8DB47</accession>
<protein>
    <submittedName>
        <fullName evidence="1">Uncharacterized protein</fullName>
    </submittedName>
</protein>
<organism evidence="1 2">
    <name type="scientific">Paracoccus cavernae</name>
    <dbReference type="NCBI Taxonomy" id="1571207"/>
    <lineage>
        <taxon>Bacteria</taxon>
        <taxon>Pseudomonadati</taxon>
        <taxon>Pseudomonadota</taxon>
        <taxon>Alphaproteobacteria</taxon>
        <taxon>Rhodobacterales</taxon>
        <taxon>Paracoccaceae</taxon>
        <taxon>Paracoccus</taxon>
    </lineage>
</organism>
<sequence>MRGHAAFAGIAHAVALLGLGEDHRRASLMRLGRRESRVKLAEVMAATLERMDLGIGHMGDEIAGRGVGIKEFRAVVIAVLAAQILILPVHSLGKAAQQDQILVAGKQPVPLRAPKHLDHIPARADEQAFQLLDDLAVAAHRPVQTLQVAVHDESQVVEVFPRGQSQAGNGLGLVHFSITKYPQT</sequence>